<gene>
    <name evidence="1" type="ORF">SJ2017_3862</name>
</gene>
<name>A0ABM6JRB1_9GAMM</name>
<sequence>MSSKSALKKLKKKSKKLTNKSLKQLNALTANTSKVTLLNPQLKQELNQLSGQVVGNVVSELIQPLNPVLSWFNDSGQPSHIAPVSRVKMPISTAKPAATNAVQIQPRSIAQLPLKTPPCKRCPALAGGNCKCAMKKFNLN</sequence>
<reference evidence="1 2" key="1">
    <citation type="submission" date="2017-03" db="EMBL/GenBank/DDBJ databases">
        <title>Genome sequencing of Shewanella japonica KCTC 22435.</title>
        <authorList>
            <person name="Kim K.M."/>
        </authorList>
    </citation>
    <scope>NUCLEOTIDE SEQUENCE [LARGE SCALE GENOMIC DNA]</scope>
    <source>
        <strain evidence="1 2">KCTC 22435</strain>
    </source>
</reference>
<organism evidence="1 2">
    <name type="scientific">Shewanella japonica</name>
    <dbReference type="NCBI Taxonomy" id="93973"/>
    <lineage>
        <taxon>Bacteria</taxon>
        <taxon>Pseudomonadati</taxon>
        <taxon>Pseudomonadota</taxon>
        <taxon>Gammaproteobacteria</taxon>
        <taxon>Alteromonadales</taxon>
        <taxon>Shewanellaceae</taxon>
        <taxon>Shewanella</taxon>
    </lineage>
</organism>
<keyword evidence="2" id="KW-1185">Reference proteome</keyword>
<evidence type="ECO:0000313" key="1">
    <source>
        <dbReference type="EMBL" id="ARD24095.1"/>
    </source>
</evidence>
<evidence type="ECO:0000313" key="2">
    <source>
        <dbReference type="Proteomes" id="UP000191820"/>
    </source>
</evidence>
<dbReference type="EMBL" id="CP020472">
    <property type="protein sequence ID" value="ARD24095.1"/>
    <property type="molecule type" value="Genomic_DNA"/>
</dbReference>
<protein>
    <submittedName>
        <fullName evidence="1">Uncharacterized protein</fullName>
    </submittedName>
</protein>
<accession>A0ABM6JRB1</accession>
<dbReference type="Proteomes" id="UP000191820">
    <property type="component" value="Chromosome"/>
</dbReference>
<proteinExistence type="predicted"/>
<dbReference type="RefSeq" id="WP_080917065.1">
    <property type="nucleotide sequence ID" value="NZ_CP020472.1"/>
</dbReference>